<keyword evidence="1" id="KW-0547">Nucleotide-binding</keyword>
<evidence type="ECO:0000313" key="6">
    <source>
        <dbReference type="Proteomes" id="UP000067448"/>
    </source>
</evidence>
<evidence type="ECO:0000256" key="3">
    <source>
        <dbReference type="ARBA" id="ARBA00022840"/>
    </source>
</evidence>
<dbReference type="PANTHER" id="PTHR43309">
    <property type="entry name" value="5-OXOPROLINASE SUBUNIT C"/>
    <property type="match status" value="1"/>
</dbReference>
<accession>A0A100JUM6</accession>
<name>A0A100JUM6_STRSC</name>
<dbReference type="Proteomes" id="UP000067448">
    <property type="component" value="Unassembled WGS sequence"/>
</dbReference>
<dbReference type="SMART" id="SM00797">
    <property type="entry name" value="AHS2"/>
    <property type="match status" value="1"/>
</dbReference>
<reference evidence="5 6" key="2">
    <citation type="journal article" date="2016" name="Genome Announc.">
        <title>Draft Genome Sequences of Streptomyces scabiei S58, Streptomyces turgidiscabies T45, and Streptomyces acidiscabies a10, the Pathogens of Potato Common Scab, Isolated in Japan.</title>
        <authorList>
            <person name="Tomihama T."/>
            <person name="Nishi Y."/>
            <person name="Sakai M."/>
            <person name="Ikenaga M."/>
            <person name="Okubo T."/>
            <person name="Ikeda S."/>
        </authorList>
    </citation>
    <scope>NUCLEOTIDE SEQUENCE [LARGE SCALE GENOMIC DNA]</scope>
    <source>
        <strain evidence="5 6">S58</strain>
    </source>
</reference>
<organism evidence="5 6">
    <name type="scientific">Streptomyces scabiei</name>
    <dbReference type="NCBI Taxonomy" id="1930"/>
    <lineage>
        <taxon>Bacteria</taxon>
        <taxon>Bacillati</taxon>
        <taxon>Actinomycetota</taxon>
        <taxon>Actinomycetes</taxon>
        <taxon>Kitasatosporales</taxon>
        <taxon>Streptomycetaceae</taxon>
        <taxon>Streptomyces</taxon>
    </lineage>
</organism>
<dbReference type="PANTHER" id="PTHR43309:SF3">
    <property type="entry name" value="5-OXOPROLINASE SUBUNIT C"/>
    <property type="match status" value="1"/>
</dbReference>
<reference evidence="6" key="3">
    <citation type="submission" date="2016-02" db="EMBL/GenBank/DDBJ databases">
        <title>Draft genome of pathogenic Streptomyces sp. in Japan.</title>
        <authorList>
            <person name="Tomihama T."/>
            <person name="Ikenaga M."/>
            <person name="Sakai M."/>
            <person name="Okubo T."/>
            <person name="Ikeda S."/>
        </authorList>
    </citation>
    <scope>NUCLEOTIDE SEQUENCE [LARGE SCALE GENOMIC DNA]</scope>
    <source>
        <strain evidence="6">S58</strain>
    </source>
</reference>
<proteinExistence type="predicted"/>
<dbReference type="SUPFAM" id="SSF50891">
    <property type="entry name" value="Cyclophilin-like"/>
    <property type="match status" value="1"/>
</dbReference>
<comment type="caution">
    <text evidence="5">The sequence shown here is derived from an EMBL/GenBank/DDBJ whole genome shotgun (WGS) entry which is preliminary data.</text>
</comment>
<dbReference type="RefSeq" id="WP_059083310.1">
    <property type="nucleotide sequence ID" value="NZ_BCMM01000036.1"/>
</dbReference>
<dbReference type="InterPro" id="IPR029000">
    <property type="entry name" value="Cyclophilin-like_dom_sf"/>
</dbReference>
<dbReference type="GO" id="GO:0005524">
    <property type="term" value="F:ATP binding"/>
    <property type="evidence" value="ECO:0007669"/>
    <property type="project" value="UniProtKB-KW"/>
</dbReference>
<sequence>MTDDALVVVRAGALTTVQDRGRPGLAHLGVPRSGALDAPAAGLAGRLVGNPPGAAVLETTLDGCCVRPRSAVVMAVTGAPCPVTLDGRPAPWGAPVRVPGGALLDIGRARSGVRSYLAVSGGVRVEPVLGSRSTDLLSGLGPPPLTDGTVLPLGHRAGQYAHVDVVPHPAPPRELVLRVTLGPREDWFTDAALRTLTGRPYAVSSASNRIGLRTEGPALERLREGELPSEGMVLGAVQVPPDGRPVVFLADHPTTGGYPVIAVVAPADLPAAAQAAPGTPVRFVAVRHRR</sequence>
<reference evidence="6" key="1">
    <citation type="submission" date="2015-11" db="EMBL/GenBank/DDBJ databases">
        <authorList>
            <consortium name="Cross-ministerial Strategic Innovation Promotion Program (SIP) consortium"/>
            <person name="Tomihama T."/>
            <person name="Ikenaga M."/>
            <person name="Sakai M."/>
            <person name="Okubo T."/>
            <person name="Ikeda S."/>
        </authorList>
    </citation>
    <scope>NUCLEOTIDE SEQUENCE [LARGE SCALE GENOMIC DNA]</scope>
    <source>
        <strain evidence="6">S58</strain>
    </source>
</reference>
<dbReference type="InterPro" id="IPR052708">
    <property type="entry name" value="PxpC"/>
</dbReference>
<dbReference type="EMBL" id="BCMM01000036">
    <property type="protein sequence ID" value="GAQ65996.1"/>
    <property type="molecule type" value="Genomic_DNA"/>
</dbReference>
<evidence type="ECO:0000256" key="2">
    <source>
        <dbReference type="ARBA" id="ARBA00022801"/>
    </source>
</evidence>
<keyword evidence="2" id="KW-0378">Hydrolase</keyword>
<dbReference type="Pfam" id="PF02626">
    <property type="entry name" value="CT_A_B"/>
    <property type="match status" value="1"/>
</dbReference>
<gene>
    <name evidence="5" type="primary">kipA</name>
    <name evidence="5" type="ORF">SsS58_06424</name>
</gene>
<dbReference type="Gene3D" id="2.40.100.10">
    <property type="entry name" value="Cyclophilin-like"/>
    <property type="match status" value="1"/>
</dbReference>
<keyword evidence="3" id="KW-0067">ATP-binding</keyword>
<dbReference type="OrthoDB" id="9768696at2"/>
<evidence type="ECO:0000256" key="1">
    <source>
        <dbReference type="ARBA" id="ARBA00022741"/>
    </source>
</evidence>
<dbReference type="NCBIfam" id="TIGR00724">
    <property type="entry name" value="urea_amlyse_rel"/>
    <property type="match status" value="1"/>
</dbReference>
<dbReference type="InterPro" id="IPR003778">
    <property type="entry name" value="CT_A_B"/>
</dbReference>
<evidence type="ECO:0000259" key="4">
    <source>
        <dbReference type="SMART" id="SM00797"/>
    </source>
</evidence>
<dbReference type="AlphaFoldDB" id="A0A100JUM6"/>
<dbReference type="GO" id="GO:0016787">
    <property type="term" value="F:hydrolase activity"/>
    <property type="evidence" value="ECO:0007669"/>
    <property type="project" value="UniProtKB-KW"/>
</dbReference>
<evidence type="ECO:0000313" key="5">
    <source>
        <dbReference type="EMBL" id="GAQ65996.1"/>
    </source>
</evidence>
<protein>
    <submittedName>
        <fullName evidence="5">KipI antagonist</fullName>
    </submittedName>
</protein>
<feature type="domain" description="Carboxyltransferase" evidence="4">
    <location>
        <begin position="27"/>
        <end position="290"/>
    </location>
</feature>